<feature type="compositionally biased region" description="Gly residues" evidence="2">
    <location>
        <begin position="564"/>
        <end position="573"/>
    </location>
</feature>
<feature type="compositionally biased region" description="Polar residues" evidence="2">
    <location>
        <begin position="27"/>
        <end position="44"/>
    </location>
</feature>
<dbReference type="Proteomes" id="UP001234581">
    <property type="component" value="Unassembled WGS sequence"/>
</dbReference>
<feature type="compositionally biased region" description="Pro residues" evidence="2">
    <location>
        <begin position="366"/>
        <end position="381"/>
    </location>
</feature>
<feature type="compositionally biased region" description="Low complexity" evidence="2">
    <location>
        <begin position="521"/>
        <end position="539"/>
    </location>
</feature>
<reference evidence="3 4" key="1">
    <citation type="submission" date="2023-03" db="EMBL/GenBank/DDBJ databases">
        <title>Genome sequence of Lichtheimia ornata CBS 291.66.</title>
        <authorList>
            <person name="Mohabir J.T."/>
            <person name="Shea T.P."/>
            <person name="Kurbessoian T."/>
            <person name="Berby B."/>
            <person name="Fontaine J."/>
            <person name="Livny J."/>
            <person name="Gnirke A."/>
            <person name="Stajich J.E."/>
            <person name="Cuomo C.A."/>
        </authorList>
    </citation>
    <scope>NUCLEOTIDE SEQUENCE [LARGE SCALE GENOMIC DNA]</scope>
    <source>
        <strain evidence="3">CBS 291.66</strain>
    </source>
</reference>
<feature type="compositionally biased region" description="Basic and acidic residues" evidence="2">
    <location>
        <begin position="432"/>
        <end position="441"/>
    </location>
</feature>
<feature type="compositionally biased region" description="Basic residues" evidence="2">
    <location>
        <begin position="109"/>
        <end position="119"/>
    </location>
</feature>
<evidence type="ECO:0000313" key="3">
    <source>
        <dbReference type="EMBL" id="KAJ8653812.1"/>
    </source>
</evidence>
<evidence type="ECO:0000313" key="4">
    <source>
        <dbReference type="Proteomes" id="UP001234581"/>
    </source>
</evidence>
<feature type="region of interest" description="Disordered" evidence="2">
    <location>
        <begin position="314"/>
        <end position="411"/>
    </location>
</feature>
<name>A0AAD7XXQ2_9FUNG</name>
<evidence type="ECO:0000256" key="2">
    <source>
        <dbReference type="SAM" id="MobiDB-lite"/>
    </source>
</evidence>
<keyword evidence="4" id="KW-1185">Reference proteome</keyword>
<feature type="coiled-coil region" evidence="1">
    <location>
        <begin position="246"/>
        <end position="297"/>
    </location>
</feature>
<gene>
    <name evidence="3" type="ORF">O0I10_010493</name>
</gene>
<feature type="compositionally biased region" description="Polar residues" evidence="2">
    <location>
        <begin position="330"/>
        <end position="344"/>
    </location>
</feature>
<feature type="compositionally biased region" description="Low complexity" evidence="2">
    <location>
        <begin position="79"/>
        <end position="96"/>
    </location>
</feature>
<dbReference type="GeneID" id="83217896"/>
<feature type="region of interest" description="Disordered" evidence="2">
    <location>
        <begin position="1"/>
        <end position="46"/>
    </location>
</feature>
<keyword evidence="1" id="KW-0175">Coiled coil</keyword>
<protein>
    <submittedName>
        <fullName evidence="3">Uncharacterized protein</fullName>
    </submittedName>
</protein>
<dbReference type="RefSeq" id="XP_058338726.1">
    <property type="nucleotide sequence ID" value="XM_058490472.1"/>
</dbReference>
<dbReference type="EMBL" id="JARTCD010000071">
    <property type="protein sequence ID" value="KAJ8653812.1"/>
    <property type="molecule type" value="Genomic_DNA"/>
</dbReference>
<accession>A0AAD7XXQ2</accession>
<feature type="region of interest" description="Disordered" evidence="2">
    <location>
        <begin position="432"/>
        <end position="605"/>
    </location>
</feature>
<feature type="region of interest" description="Disordered" evidence="2">
    <location>
        <begin position="79"/>
        <end position="146"/>
    </location>
</feature>
<dbReference type="AlphaFoldDB" id="A0AAD7XXQ2"/>
<feature type="compositionally biased region" description="Basic and acidic residues" evidence="2">
    <location>
        <begin position="464"/>
        <end position="494"/>
    </location>
</feature>
<proteinExistence type="predicted"/>
<feature type="compositionally biased region" description="Low complexity" evidence="2">
    <location>
        <begin position="382"/>
        <end position="402"/>
    </location>
</feature>
<organism evidence="3 4">
    <name type="scientific">Lichtheimia ornata</name>
    <dbReference type="NCBI Taxonomy" id="688661"/>
    <lineage>
        <taxon>Eukaryota</taxon>
        <taxon>Fungi</taxon>
        <taxon>Fungi incertae sedis</taxon>
        <taxon>Mucoromycota</taxon>
        <taxon>Mucoromycotina</taxon>
        <taxon>Mucoromycetes</taxon>
        <taxon>Mucorales</taxon>
        <taxon>Lichtheimiaceae</taxon>
        <taxon>Lichtheimia</taxon>
    </lineage>
</organism>
<evidence type="ECO:0000256" key="1">
    <source>
        <dbReference type="SAM" id="Coils"/>
    </source>
</evidence>
<comment type="caution">
    <text evidence="3">The sequence shown here is derived from an EMBL/GenBank/DDBJ whole genome shotgun (WGS) entry which is preliminary data.</text>
</comment>
<sequence length="605" mass="67234">MFSPASNRLRDATATVRTRSPLGTPPLSASETNSYRPPTESPTLAPQDKLTHIFNAVRQQIQRWGDNAKWKIDLVLLDNNNNDTNTTATKNNMTTTSGNRSLPGSPAPIHHHHPHHHHAASSSSSPRGFMHPHPTQLAPQEPGMGHQGYMLPVSRTTQYPMDYVTPTGVPTEVSVDELKQQLHDSFERQRYLENIVRSQAEQIQESQTYPPDANKAIETMRSIYMMSENEQKLRYLMDTKTLHKDMEALSRKLKRLTSTLHNIETMKLPTEDEKLDRDTLLEERKILKRKLHLAELRLNTRDAELEYLYQVSKSSNSHPSYYPHHEVSSPKLQHQQLASFTSSPRRGPPYLFQQQYSPKMRHEIRPPPPKQSQSPLPPPAQSPQQQHTSTQSQSTHAASSSPNTQQQQQHMSALESLGIVADRMLNDPDFSKEEHEATKEARRSKRSIDSANALLSMPTLKFPARKDNEVIMEETESKDSGSREPSSKKARIDSPRMGQQQAPPPDARHSPTIAALLDQPTSSSTSSPTSSSANVSSTSQHPVHVSPHATPPLAHAHEAKATGALGGGGGGGPSSSSRISPTEPGYRPPSPASTPKGLRQQHQAR</sequence>